<feature type="repeat" description="TPR" evidence="3">
    <location>
        <begin position="102"/>
        <end position="135"/>
    </location>
</feature>
<accession>A0A1D8JGT9</accession>
<dbReference type="KEGG" id="surl:BI350_10590"/>
<dbReference type="AlphaFoldDB" id="A0A1D8JGT9"/>
<evidence type="ECO:0000313" key="5">
    <source>
        <dbReference type="Proteomes" id="UP000185746"/>
    </source>
</evidence>
<dbReference type="InterPro" id="IPR011990">
    <property type="entry name" value="TPR-like_helical_dom_sf"/>
</dbReference>
<sequence>MDHNEKGIIALQNGQYEKAIEAFLKAIEEKPEEAVGYINVGNVFASIGDTEKAEPFFQKAITLDEEAGTAIYGLANLYYNEERYEEASKLYEQAIRKGVEEADAYFMLGKSLERADEAKLALPYLQRAAELAPTDLEVRLSYGISLANLELFDQAGEEFRYVVEHDEENADAHYNLGFLYAVSTDRKEDALKHLKQAFTLNPEYEQARYIYDMIQLDES</sequence>
<evidence type="ECO:0000256" key="1">
    <source>
        <dbReference type="ARBA" id="ARBA00022737"/>
    </source>
</evidence>
<feature type="repeat" description="TPR" evidence="3">
    <location>
        <begin position="68"/>
        <end position="101"/>
    </location>
</feature>
<keyword evidence="2 3" id="KW-0802">TPR repeat</keyword>
<dbReference type="PROSITE" id="PS50005">
    <property type="entry name" value="TPR"/>
    <property type="match status" value="4"/>
</dbReference>
<gene>
    <name evidence="4" type="ORF">BI350_10590</name>
</gene>
<dbReference type="Gene3D" id="1.25.40.10">
    <property type="entry name" value="Tetratricopeptide repeat domain"/>
    <property type="match status" value="3"/>
</dbReference>
<evidence type="ECO:0000256" key="2">
    <source>
        <dbReference type="ARBA" id="ARBA00022803"/>
    </source>
</evidence>
<dbReference type="RefSeq" id="WP_075528088.1">
    <property type="nucleotide sequence ID" value="NZ_CP017560.1"/>
</dbReference>
<dbReference type="Pfam" id="PF13181">
    <property type="entry name" value="TPR_8"/>
    <property type="match status" value="1"/>
</dbReference>
<evidence type="ECO:0000313" key="4">
    <source>
        <dbReference type="EMBL" id="AOV07939.1"/>
    </source>
</evidence>
<dbReference type="Proteomes" id="UP000185746">
    <property type="component" value="Chromosome"/>
</dbReference>
<proteinExistence type="predicted"/>
<dbReference type="SMART" id="SM00671">
    <property type="entry name" value="SEL1"/>
    <property type="match status" value="4"/>
</dbReference>
<dbReference type="InterPro" id="IPR051685">
    <property type="entry name" value="Ycf3/AcsC/BcsC/TPR_MFPF"/>
</dbReference>
<feature type="repeat" description="TPR" evidence="3">
    <location>
        <begin position="5"/>
        <end position="33"/>
    </location>
</feature>
<dbReference type="SMART" id="SM00028">
    <property type="entry name" value="TPR"/>
    <property type="match status" value="5"/>
</dbReference>
<feature type="repeat" description="TPR" evidence="3">
    <location>
        <begin position="34"/>
        <end position="67"/>
    </location>
</feature>
<protein>
    <submittedName>
        <fullName evidence="4">Uncharacterized protein</fullName>
    </submittedName>
</protein>
<keyword evidence="1" id="KW-0677">Repeat</keyword>
<organism evidence="4 5">
    <name type="scientific">Sporosarcina ureilytica</name>
    <dbReference type="NCBI Taxonomy" id="298596"/>
    <lineage>
        <taxon>Bacteria</taxon>
        <taxon>Bacillati</taxon>
        <taxon>Bacillota</taxon>
        <taxon>Bacilli</taxon>
        <taxon>Bacillales</taxon>
        <taxon>Caryophanaceae</taxon>
        <taxon>Sporosarcina</taxon>
    </lineage>
</organism>
<keyword evidence="5" id="KW-1185">Reference proteome</keyword>
<reference evidence="4 5" key="1">
    <citation type="submission" date="2016-09" db="EMBL/GenBank/DDBJ databases">
        <title>Complete genome sequence of the Lysinibacillus sphaericus LMG 22257, a specie of Bacillus with ureolytic activity that can effectively biodeposit calcium carbonate.</title>
        <authorList>
            <person name="Yan W."/>
        </authorList>
    </citation>
    <scope>NUCLEOTIDE SEQUENCE [LARGE SCALE GENOMIC DNA]</scope>
    <source>
        <strain evidence="4 5">LMG 22257</strain>
    </source>
</reference>
<dbReference type="SUPFAM" id="SSF48452">
    <property type="entry name" value="TPR-like"/>
    <property type="match status" value="1"/>
</dbReference>
<dbReference type="InterPro" id="IPR019734">
    <property type="entry name" value="TPR_rpt"/>
</dbReference>
<dbReference type="EMBL" id="CP017560">
    <property type="protein sequence ID" value="AOV07939.1"/>
    <property type="molecule type" value="Genomic_DNA"/>
</dbReference>
<name>A0A1D8JGT9_9BACL</name>
<dbReference type="InterPro" id="IPR006597">
    <property type="entry name" value="Sel1-like"/>
</dbReference>
<dbReference type="PANTHER" id="PTHR44943:SF8">
    <property type="entry name" value="TPR REPEAT-CONTAINING PROTEIN MJ0263"/>
    <property type="match status" value="1"/>
</dbReference>
<evidence type="ECO:0000256" key="3">
    <source>
        <dbReference type="PROSITE-ProRule" id="PRU00339"/>
    </source>
</evidence>
<dbReference type="Pfam" id="PF13432">
    <property type="entry name" value="TPR_16"/>
    <property type="match status" value="2"/>
</dbReference>
<dbReference type="PANTHER" id="PTHR44943">
    <property type="entry name" value="CELLULOSE SYNTHASE OPERON PROTEIN C"/>
    <property type="match status" value="1"/>
</dbReference>